<name>A0A1D2M0Z2_ORCCI</name>
<organism evidence="1 2">
    <name type="scientific">Orchesella cincta</name>
    <name type="common">Springtail</name>
    <name type="synonym">Podura cincta</name>
    <dbReference type="NCBI Taxonomy" id="48709"/>
    <lineage>
        <taxon>Eukaryota</taxon>
        <taxon>Metazoa</taxon>
        <taxon>Ecdysozoa</taxon>
        <taxon>Arthropoda</taxon>
        <taxon>Hexapoda</taxon>
        <taxon>Collembola</taxon>
        <taxon>Entomobryomorpha</taxon>
        <taxon>Entomobryoidea</taxon>
        <taxon>Orchesellidae</taxon>
        <taxon>Orchesellinae</taxon>
        <taxon>Orchesella</taxon>
    </lineage>
</organism>
<keyword evidence="2" id="KW-1185">Reference proteome</keyword>
<proteinExistence type="predicted"/>
<comment type="caution">
    <text evidence="1">The sequence shown here is derived from an EMBL/GenBank/DDBJ whole genome shotgun (WGS) entry which is preliminary data.</text>
</comment>
<sequence length="289" mass="31895">MIGYETCQFIPSGYSRAEILEHFGGYHDEDVFIHNGNCAHIRFADIVTVAKGVGDFWWSPVLINYENNETGPLFLILSSTNAKENLTSLIVTDDVPDFKLTLPAVHIQQAKSFLEDGIPWKVSTSFLTQHYLSETEGGRDVVLAVTLTRRDEPKVKIESGELVQTSVFGSRRKRAKLNTSQTNADDLGASTSQTLVLDRAPIPSTSSFNISSQSQTPLPGGDYIFQDPVNVFCDSCNLEPIHGSDTNVPSVITMTCAQTVFNKAVIMITISLFSFVMQFKTKNLFGGRI</sequence>
<dbReference type="AlphaFoldDB" id="A0A1D2M0Z2"/>
<reference evidence="1 2" key="1">
    <citation type="journal article" date="2016" name="Genome Biol. Evol.">
        <title>Gene Family Evolution Reflects Adaptation to Soil Environmental Stressors in the Genome of the Collembolan Orchesella cincta.</title>
        <authorList>
            <person name="Faddeeva-Vakhrusheva A."/>
            <person name="Derks M.F."/>
            <person name="Anvar S.Y."/>
            <person name="Agamennone V."/>
            <person name="Suring W."/>
            <person name="Smit S."/>
            <person name="van Straalen N.M."/>
            <person name="Roelofs D."/>
        </authorList>
    </citation>
    <scope>NUCLEOTIDE SEQUENCE [LARGE SCALE GENOMIC DNA]</scope>
    <source>
        <tissue evidence="1">Mixed pool</tissue>
    </source>
</reference>
<evidence type="ECO:0000313" key="2">
    <source>
        <dbReference type="Proteomes" id="UP000094527"/>
    </source>
</evidence>
<evidence type="ECO:0000313" key="1">
    <source>
        <dbReference type="EMBL" id="ODM86635.1"/>
    </source>
</evidence>
<dbReference type="EMBL" id="LJIJ01007873">
    <property type="protein sequence ID" value="ODM86635.1"/>
    <property type="molecule type" value="Genomic_DNA"/>
</dbReference>
<protein>
    <submittedName>
        <fullName evidence="1">Uncharacterized protein</fullName>
    </submittedName>
</protein>
<dbReference type="Proteomes" id="UP000094527">
    <property type="component" value="Unassembled WGS sequence"/>
</dbReference>
<feature type="non-terminal residue" evidence="1">
    <location>
        <position position="289"/>
    </location>
</feature>
<accession>A0A1D2M0Z2</accession>
<gene>
    <name evidence="1" type="ORF">Ocin01_20047</name>
</gene>